<keyword evidence="1" id="KW-0175">Coiled coil</keyword>
<keyword evidence="2" id="KW-0812">Transmembrane</keyword>
<evidence type="ECO:0000256" key="1">
    <source>
        <dbReference type="SAM" id="Coils"/>
    </source>
</evidence>
<evidence type="ECO:0000313" key="4">
    <source>
        <dbReference type="Proteomes" id="UP000193467"/>
    </source>
</evidence>
<feature type="transmembrane region" description="Helical" evidence="2">
    <location>
        <begin position="161"/>
        <end position="180"/>
    </location>
</feature>
<organism evidence="3 4">
    <name type="scientific">Leucosporidium creatinivorum</name>
    <dbReference type="NCBI Taxonomy" id="106004"/>
    <lineage>
        <taxon>Eukaryota</taxon>
        <taxon>Fungi</taxon>
        <taxon>Dikarya</taxon>
        <taxon>Basidiomycota</taxon>
        <taxon>Pucciniomycotina</taxon>
        <taxon>Microbotryomycetes</taxon>
        <taxon>Leucosporidiales</taxon>
        <taxon>Leucosporidium</taxon>
    </lineage>
</organism>
<proteinExistence type="predicted"/>
<dbReference type="Proteomes" id="UP000193467">
    <property type="component" value="Unassembled WGS sequence"/>
</dbReference>
<protein>
    <submittedName>
        <fullName evidence="3">Uncharacterized protein</fullName>
    </submittedName>
</protein>
<gene>
    <name evidence="3" type="ORF">BCR35DRAFT_331429</name>
</gene>
<reference evidence="3 4" key="1">
    <citation type="submission" date="2016-07" db="EMBL/GenBank/DDBJ databases">
        <title>Pervasive Adenine N6-methylation of Active Genes in Fungi.</title>
        <authorList>
            <consortium name="DOE Joint Genome Institute"/>
            <person name="Mondo S.J."/>
            <person name="Dannebaum R.O."/>
            <person name="Kuo R.C."/>
            <person name="Labutti K."/>
            <person name="Haridas S."/>
            <person name="Kuo A."/>
            <person name="Salamov A."/>
            <person name="Ahrendt S.R."/>
            <person name="Lipzen A."/>
            <person name="Sullivan W."/>
            <person name="Andreopoulos W.B."/>
            <person name="Clum A."/>
            <person name="Lindquist E."/>
            <person name="Daum C."/>
            <person name="Ramamoorthy G.K."/>
            <person name="Gryganskyi A."/>
            <person name="Culley D."/>
            <person name="Magnuson J.K."/>
            <person name="James T.Y."/>
            <person name="O'Malley M.A."/>
            <person name="Stajich J.E."/>
            <person name="Spatafora J.W."/>
            <person name="Visel A."/>
            <person name="Grigoriev I.V."/>
        </authorList>
    </citation>
    <scope>NUCLEOTIDE SEQUENCE [LARGE SCALE GENOMIC DNA]</scope>
    <source>
        <strain evidence="3 4">62-1032</strain>
    </source>
</reference>
<feature type="coiled-coil region" evidence="1">
    <location>
        <begin position="180"/>
        <end position="207"/>
    </location>
</feature>
<evidence type="ECO:0000256" key="2">
    <source>
        <dbReference type="SAM" id="Phobius"/>
    </source>
</evidence>
<sequence length="214" mass="23407">MTTPSSSTQSTTLISSFARYIYLYLPLGLLLLPLLTFLLLLLLTPLLLYLSLLLDTLQLLPPPLVAWFAKLGALPTRERLLELGGGVSRATVMLGMPWVLGVGVWCVRECVGAVGWREKGEGETPRGGGRGELWLLSGMLMVGEVNWYVRNDLGALPRFNALLAGLCILLLAIFIPKLAIESFQAQAEKEREQAAAAQVEAMRLAAAVREDKME</sequence>
<comment type="caution">
    <text evidence="3">The sequence shown here is derived from an EMBL/GenBank/DDBJ whole genome shotgun (WGS) entry which is preliminary data.</text>
</comment>
<keyword evidence="2" id="KW-1133">Transmembrane helix</keyword>
<dbReference type="EMBL" id="MCGR01000021">
    <property type="protein sequence ID" value="ORY82364.1"/>
    <property type="molecule type" value="Genomic_DNA"/>
</dbReference>
<keyword evidence="4" id="KW-1185">Reference proteome</keyword>
<name>A0A1Y2FG20_9BASI</name>
<feature type="transmembrane region" description="Helical" evidence="2">
    <location>
        <begin position="21"/>
        <end position="42"/>
    </location>
</feature>
<accession>A0A1Y2FG20</accession>
<keyword evidence="2" id="KW-0472">Membrane</keyword>
<evidence type="ECO:0000313" key="3">
    <source>
        <dbReference type="EMBL" id="ORY82364.1"/>
    </source>
</evidence>
<dbReference type="InParanoid" id="A0A1Y2FG20"/>
<dbReference type="AlphaFoldDB" id="A0A1Y2FG20"/>